<dbReference type="KEGG" id="sfy:GFH48_26725"/>
<accession>A0A5Q0LH74</accession>
<organism evidence="2 3">
    <name type="scientific">Streptomyces fagopyri</name>
    <dbReference type="NCBI Taxonomy" id="2662397"/>
    <lineage>
        <taxon>Bacteria</taxon>
        <taxon>Bacillati</taxon>
        <taxon>Actinomycetota</taxon>
        <taxon>Actinomycetes</taxon>
        <taxon>Kitasatosporales</taxon>
        <taxon>Streptomycetaceae</taxon>
        <taxon>Streptomyces</taxon>
    </lineage>
</organism>
<sequence length="113" mass="12549">MAAIQVVIEVDQLEVSDLELLRAEIAQDAPLMESRALDGDTVVQAVTTLTAATIPIFYQWLSSRVDRNQRTVISRDGERIEQLTRADLEQLIRDLQGEIDDPPDATGNQDGTE</sequence>
<gene>
    <name evidence="2" type="ORF">GFH48_26725</name>
</gene>
<evidence type="ECO:0000313" key="2">
    <source>
        <dbReference type="EMBL" id="QFZ76383.1"/>
    </source>
</evidence>
<protein>
    <submittedName>
        <fullName evidence="2">Uncharacterized protein</fullName>
    </submittedName>
</protein>
<evidence type="ECO:0000256" key="1">
    <source>
        <dbReference type="SAM" id="MobiDB-lite"/>
    </source>
</evidence>
<dbReference type="Proteomes" id="UP000326179">
    <property type="component" value="Chromosome"/>
</dbReference>
<dbReference type="AlphaFoldDB" id="A0A5Q0LH74"/>
<evidence type="ECO:0000313" key="3">
    <source>
        <dbReference type="Proteomes" id="UP000326179"/>
    </source>
</evidence>
<keyword evidence="3" id="KW-1185">Reference proteome</keyword>
<dbReference type="EMBL" id="CP045643">
    <property type="protein sequence ID" value="QFZ76383.1"/>
    <property type="molecule type" value="Genomic_DNA"/>
</dbReference>
<feature type="region of interest" description="Disordered" evidence="1">
    <location>
        <begin position="94"/>
        <end position="113"/>
    </location>
</feature>
<dbReference type="RefSeq" id="WP_153290621.1">
    <property type="nucleotide sequence ID" value="NZ_CP045643.1"/>
</dbReference>
<reference evidence="2 3" key="1">
    <citation type="submission" date="2019-10" db="EMBL/GenBank/DDBJ databases">
        <title>A novel species.</title>
        <authorList>
            <person name="Gao J."/>
        </authorList>
    </citation>
    <scope>NUCLEOTIDE SEQUENCE [LARGE SCALE GENOMIC DNA]</scope>
    <source>
        <strain evidence="2 3">QMT-28</strain>
    </source>
</reference>
<proteinExistence type="predicted"/>
<name>A0A5Q0LH74_9ACTN</name>